<dbReference type="PANTHER" id="PTHR32309:SF31">
    <property type="entry name" value="CAPSULAR EXOPOLYSACCHARIDE FAMILY"/>
    <property type="match status" value="1"/>
</dbReference>
<evidence type="ECO:0000256" key="3">
    <source>
        <dbReference type="SAM" id="Phobius"/>
    </source>
</evidence>
<keyword evidence="1" id="KW-0175">Coiled coil</keyword>
<feature type="transmembrane region" description="Helical" evidence="3">
    <location>
        <begin position="230"/>
        <end position="253"/>
    </location>
</feature>
<sequence length="450" mass="47192">MTDEVVRLSMIGQVLRGRWLALTAITIAGALVGAAASLVVSPGYTTTSQVLLRGQQADTVFDAQAELATSSTVLDRAAAALGWEATGADLRDSVDAEVSEGGLLEITGAADTPRAAQQLTDQVATEYVTFANELITTTTDASTQVRLERLEALRQQVEITNQQINRLHRAATQGDLTLDTVRARTELESLRNDLAEAMSQLDEAAASPGGQEPLVIGPAAVPTSTAPPTMAHLAAGGAAVFLLLGGFGFLLAARADTRLRDSSEIGAALGVPVSGTLPVPDERVRPKLLWWRSHPQPATDDPGDDPQVRRVLHRLAAHDDRPLLLVAADDDPLAHRAVTRLAMAAGADETRRTVLRIAHIDPEQPVLDVVSDDVGGAVLVISAGTRTGWELVGISLACTDAGHALAGSVLAQRATRPATSQASQTAAEQEQAVRQEETAETGQATQAESS</sequence>
<evidence type="ECO:0000313" key="4">
    <source>
        <dbReference type="EMBL" id="MFC6869721.1"/>
    </source>
</evidence>
<gene>
    <name evidence="4" type="ORF">ACFQGD_21500</name>
</gene>
<feature type="coiled-coil region" evidence="1">
    <location>
        <begin position="147"/>
        <end position="207"/>
    </location>
</feature>
<evidence type="ECO:0000256" key="2">
    <source>
        <dbReference type="SAM" id="MobiDB-lite"/>
    </source>
</evidence>
<accession>A0ABW2C3G4</accession>
<dbReference type="PANTHER" id="PTHR32309">
    <property type="entry name" value="TYROSINE-PROTEIN KINASE"/>
    <property type="match status" value="1"/>
</dbReference>
<feature type="region of interest" description="Disordered" evidence="2">
    <location>
        <begin position="415"/>
        <end position="450"/>
    </location>
</feature>
<dbReference type="EMBL" id="JBHSXX010000001">
    <property type="protein sequence ID" value="MFC6869721.1"/>
    <property type="molecule type" value="Genomic_DNA"/>
</dbReference>
<name>A0ABW2C3G4_9PSEU</name>
<keyword evidence="3" id="KW-0812">Transmembrane</keyword>
<organism evidence="4 5">
    <name type="scientific">Haloechinothrix salitolerans</name>
    <dbReference type="NCBI Taxonomy" id="926830"/>
    <lineage>
        <taxon>Bacteria</taxon>
        <taxon>Bacillati</taxon>
        <taxon>Actinomycetota</taxon>
        <taxon>Actinomycetes</taxon>
        <taxon>Pseudonocardiales</taxon>
        <taxon>Pseudonocardiaceae</taxon>
        <taxon>Haloechinothrix</taxon>
    </lineage>
</organism>
<keyword evidence="3" id="KW-0472">Membrane</keyword>
<protein>
    <submittedName>
        <fullName evidence="4">Exopolysaccharide biosynthesis protein</fullName>
    </submittedName>
</protein>
<reference evidence="5" key="1">
    <citation type="journal article" date="2019" name="Int. J. Syst. Evol. Microbiol.">
        <title>The Global Catalogue of Microorganisms (GCM) 10K type strain sequencing project: providing services to taxonomists for standard genome sequencing and annotation.</title>
        <authorList>
            <consortium name="The Broad Institute Genomics Platform"/>
            <consortium name="The Broad Institute Genome Sequencing Center for Infectious Disease"/>
            <person name="Wu L."/>
            <person name="Ma J."/>
        </authorList>
    </citation>
    <scope>NUCLEOTIDE SEQUENCE [LARGE SCALE GENOMIC DNA]</scope>
    <source>
        <strain evidence="5">KCTC 32255</strain>
    </source>
</reference>
<evidence type="ECO:0000313" key="5">
    <source>
        <dbReference type="Proteomes" id="UP001596337"/>
    </source>
</evidence>
<keyword evidence="5" id="KW-1185">Reference proteome</keyword>
<keyword evidence="3" id="KW-1133">Transmembrane helix</keyword>
<proteinExistence type="predicted"/>
<feature type="transmembrane region" description="Helical" evidence="3">
    <location>
        <begin position="20"/>
        <end position="40"/>
    </location>
</feature>
<dbReference type="InterPro" id="IPR050445">
    <property type="entry name" value="Bact_polysacc_biosynth/exp"/>
</dbReference>
<evidence type="ECO:0000256" key="1">
    <source>
        <dbReference type="SAM" id="Coils"/>
    </source>
</evidence>
<feature type="compositionally biased region" description="Low complexity" evidence="2">
    <location>
        <begin position="418"/>
        <end position="430"/>
    </location>
</feature>
<comment type="caution">
    <text evidence="4">The sequence shown here is derived from an EMBL/GenBank/DDBJ whole genome shotgun (WGS) entry which is preliminary data.</text>
</comment>
<dbReference type="RefSeq" id="WP_345397682.1">
    <property type="nucleotide sequence ID" value="NZ_BAABLA010000027.1"/>
</dbReference>
<dbReference type="Proteomes" id="UP001596337">
    <property type="component" value="Unassembled WGS sequence"/>
</dbReference>